<dbReference type="PROSITE" id="PS01296">
    <property type="entry name" value="RSMI"/>
    <property type="match status" value="1"/>
</dbReference>
<evidence type="ECO:0000256" key="6">
    <source>
        <dbReference type="HAMAP-Rule" id="MF_01877"/>
    </source>
</evidence>
<dbReference type="InterPro" id="IPR000878">
    <property type="entry name" value="4pyrrol_Mease"/>
</dbReference>
<evidence type="ECO:0000256" key="1">
    <source>
        <dbReference type="ARBA" id="ARBA00022490"/>
    </source>
</evidence>
<sequence>MSSDQDLAEEQSDRADEGALESLTATGRLPPGLHLVATPIGNMRDITLRALDTLRCADLVACEDTRHSGMLLKYHDIRARLISLNEHNEAMRIPQLLEHMKQGGSVALISDAGMPTVSDPGQRLVGAVVAAGLHAEGIPGPSAVITALAASGLPTTPFYFGGFLPHKKGARSSVLTAALQRDCTSVFFESPYRLVDTLAILAEAAPDHRVVVARELTKKFEEFKRGPASILLSYYQTKTPKGEITLLIAPVDPPKWLTW</sequence>
<dbReference type="PANTHER" id="PTHR46111:SF1">
    <property type="entry name" value="RIBOSOMAL RNA SMALL SUBUNIT METHYLTRANSFERASE I"/>
    <property type="match status" value="1"/>
</dbReference>
<dbReference type="Pfam" id="PF00590">
    <property type="entry name" value="TP_methylase"/>
    <property type="match status" value="1"/>
</dbReference>
<dbReference type="SUPFAM" id="SSF53790">
    <property type="entry name" value="Tetrapyrrole methylase"/>
    <property type="match status" value="1"/>
</dbReference>
<keyword evidence="5 6" id="KW-0949">S-adenosyl-L-methionine</keyword>
<evidence type="ECO:0000259" key="7">
    <source>
        <dbReference type="Pfam" id="PF00590"/>
    </source>
</evidence>
<dbReference type="RefSeq" id="WP_377163554.1">
    <property type="nucleotide sequence ID" value="NZ_JBHSMQ010000001.1"/>
</dbReference>
<comment type="similarity">
    <text evidence="6">Belongs to the methyltransferase superfamily. RsmI family.</text>
</comment>
<gene>
    <name evidence="6 8" type="primary">rsmI</name>
    <name evidence="8" type="ORF">ACFQDI_03755</name>
</gene>
<organism evidence="8 9">
    <name type="scientific">Prosthecobacter fluviatilis</name>
    <dbReference type="NCBI Taxonomy" id="445931"/>
    <lineage>
        <taxon>Bacteria</taxon>
        <taxon>Pseudomonadati</taxon>
        <taxon>Verrucomicrobiota</taxon>
        <taxon>Verrucomicrobiia</taxon>
        <taxon>Verrucomicrobiales</taxon>
        <taxon>Verrucomicrobiaceae</taxon>
        <taxon>Prosthecobacter</taxon>
    </lineage>
</organism>
<evidence type="ECO:0000256" key="2">
    <source>
        <dbReference type="ARBA" id="ARBA00022552"/>
    </source>
</evidence>
<protein>
    <recommendedName>
        <fullName evidence="6">Ribosomal RNA small subunit methyltransferase I</fullName>
        <ecNumber evidence="6">2.1.1.198</ecNumber>
    </recommendedName>
    <alternativeName>
        <fullName evidence="6">16S rRNA 2'-O-ribose C1402 methyltransferase</fullName>
    </alternativeName>
    <alternativeName>
        <fullName evidence="6">rRNA (cytidine-2'-O-)-methyltransferase RsmI</fullName>
    </alternativeName>
</protein>
<comment type="subcellular location">
    <subcellularLocation>
        <location evidence="6">Cytoplasm</location>
    </subcellularLocation>
</comment>
<keyword evidence="1 6" id="KW-0963">Cytoplasm</keyword>
<dbReference type="Gene3D" id="3.30.950.10">
    <property type="entry name" value="Methyltransferase, Cobalt-precorrin-4 Transmethylase, Domain 2"/>
    <property type="match status" value="1"/>
</dbReference>
<dbReference type="Gene3D" id="3.40.1010.10">
    <property type="entry name" value="Cobalt-precorrin-4 Transmethylase, Domain 1"/>
    <property type="match status" value="1"/>
</dbReference>
<dbReference type="InterPro" id="IPR014777">
    <property type="entry name" value="4pyrrole_Mease_sub1"/>
</dbReference>
<dbReference type="NCBIfam" id="TIGR00096">
    <property type="entry name" value="16S rRNA (cytidine(1402)-2'-O)-methyltransferase"/>
    <property type="match status" value="1"/>
</dbReference>
<keyword evidence="9" id="KW-1185">Reference proteome</keyword>
<dbReference type="EC" id="2.1.1.198" evidence="6"/>
<dbReference type="InterPro" id="IPR018063">
    <property type="entry name" value="SAM_MeTrfase_RsmI_CS"/>
</dbReference>
<dbReference type="GO" id="GO:0008168">
    <property type="term" value="F:methyltransferase activity"/>
    <property type="evidence" value="ECO:0007669"/>
    <property type="project" value="UniProtKB-KW"/>
</dbReference>
<evidence type="ECO:0000256" key="5">
    <source>
        <dbReference type="ARBA" id="ARBA00022691"/>
    </source>
</evidence>
<reference evidence="9" key="1">
    <citation type="journal article" date="2019" name="Int. J. Syst. Evol. Microbiol.">
        <title>The Global Catalogue of Microorganisms (GCM) 10K type strain sequencing project: providing services to taxonomists for standard genome sequencing and annotation.</title>
        <authorList>
            <consortium name="The Broad Institute Genomics Platform"/>
            <consortium name="The Broad Institute Genome Sequencing Center for Infectious Disease"/>
            <person name="Wu L."/>
            <person name="Ma J."/>
        </authorList>
    </citation>
    <scope>NUCLEOTIDE SEQUENCE [LARGE SCALE GENOMIC DNA]</scope>
    <source>
        <strain evidence="9">CGMCC 4.1469</strain>
    </source>
</reference>
<feature type="domain" description="Tetrapyrrole methylase" evidence="7">
    <location>
        <begin position="33"/>
        <end position="229"/>
    </location>
</feature>
<keyword evidence="4 6" id="KW-0808">Transferase</keyword>
<dbReference type="Proteomes" id="UP001596052">
    <property type="component" value="Unassembled WGS sequence"/>
</dbReference>
<evidence type="ECO:0000313" key="9">
    <source>
        <dbReference type="Proteomes" id="UP001596052"/>
    </source>
</evidence>
<keyword evidence="3 6" id="KW-0489">Methyltransferase</keyword>
<dbReference type="EMBL" id="JBHSMQ010000001">
    <property type="protein sequence ID" value="MFC5453962.1"/>
    <property type="molecule type" value="Genomic_DNA"/>
</dbReference>
<name>A0ABW0KMP0_9BACT</name>
<evidence type="ECO:0000313" key="8">
    <source>
        <dbReference type="EMBL" id="MFC5453962.1"/>
    </source>
</evidence>
<evidence type="ECO:0000256" key="4">
    <source>
        <dbReference type="ARBA" id="ARBA00022679"/>
    </source>
</evidence>
<dbReference type="HAMAP" id="MF_01877">
    <property type="entry name" value="16SrRNA_methyltr_I"/>
    <property type="match status" value="1"/>
</dbReference>
<keyword evidence="2 6" id="KW-0698">rRNA processing</keyword>
<dbReference type="InterPro" id="IPR014776">
    <property type="entry name" value="4pyrrole_Mease_sub2"/>
</dbReference>
<dbReference type="InterPro" id="IPR008189">
    <property type="entry name" value="rRNA_ssu_MeTfrase_I"/>
</dbReference>
<dbReference type="PIRSF" id="PIRSF005917">
    <property type="entry name" value="MTase_YraL"/>
    <property type="match status" value="1"/>
</dbReference>
<dbReference type="GO" id="GO:0032259">
    <property type="term" value="P:methylation"/>
    <property type="evidence" value="ECO:0007669"/>
    <property type="project" value="UniProtKB-KW"/>
</dbReference>
<dbReference type="PANTHER" id="PTHR46111">
    <property type="entry name" value="RIBOSOMAL RNA SMALL SUBUNIT METHYLTRANSFERASE I"/>
    <property type="match status" value="1"/>
</dbReference>
<comment type="catalytic activity">
    <reaction evidence="6">
        <text>cytidine(1402) in 16S rRNA + S-adenosyl-L-methionine = 2'-O-methylcytidine(1402) in 16S rRNA + S-adenosyl-L-homocysteine + H(+)</text>
        <dbReference type="Rhea" id="RHEA:42924"/>
        <dbReference type="Rhea" id="RHEA-COMP:10285"/>
        <dbReference type="Rhea" id="RHEA-COMP:10286"/>
        <dbReference type="ChEBI" id="CHEBI:15378"/>
        <dbReference type="ChEBI" id="CHEBI:57856"/>
        <dbReference type="ChEBI" id="CHEBI:59789"/>
        <dbReference type="ChEBI" id="CHEBI:74495"/>
        <dbReference type="ChEBI" id="CHEBI:82748"/>
        <dbReference type="EC" id="2.1.1.198"/>
    </reaction>
</comment>
<comment type="function">
    <text evidence="6">Catalyzes the 2'-O-methylation of the ribose of cytidine 1402 (C1402) in 16S rRNA.</text>
</comment>
<dbReference type="InterPro" id="IPR035996">
    <property type="entry name" value="4pyrrol_Methylase_sf"/>
</dbReference>
<evidence type="ECO:0000256" key="3">
    <source>
        <dbReference type="ARBA" id="ARBA00022603"/>
    </source>
</evidence>
<dbReference type="CDD" id="cd11648">
    <property type="entry name" value="RsmI"/>
    <property type="match status" value="1"/>
</dbReference>
<proteinExistence type="inferred from homology"/>
<comment type="caution">
    <text evidence="8">The sequence shown here is derived from an EMBL/GenBank/DDBJ whole genome shotgun (WGS) entry which is preliminary data.</text>
</comment>
<accession>A0ABW0KMP0</accession>